<protein>
    <submittedName>
        <fullName evidence="1">Uncharacterized protein</fullName>
    </submittedName>
</protein>
<dbReference type="Proteomes" id="UP001152799">
    <property type="component" value="Chromosome 11"/>
</dbReference>
<gene>
    <name evidence="1" type="ORF">CEUTPL_LOCUS2728</name>
</gene>
<organism evidence="1 2">
    <name type="scientific">Ceutorhynchus assimilis</name>
    <name type="common">cabbage seed weevil</name>
    <dbReference type="NCBI Taxonomy" id="467358"/>
    <lineage>
        <taxon>Eukaryota</taxon>
        <taxon>Metazoa</taxon>
        <taxon>Ecdysozoa</taxon>
        <taxon>Arthropoda</taxon>
        <taxon>Hexapoda</taxon>
        <taxon>Insecta</taxon>
        <taxon>Pterygota</taxon>
        <taxon>Neoptera</taxon>
        <taxon>Endopterygota</taxon>
        <taxon>Coleoptera</taxon>
        <taxon>Polyphaga</taxon>
        <taxon>Cucujiformia</taxon>
        <taxon>Curculionidae</taxon>
        <taxon>Ceutorhynchinae</taxon>
        <taxon>Ceutorhynchus</taxon>
    </lineage>
</organism>
<keyword evidence="2" id="KW-1185">Reference proteome</keyword>
<evidence type="ECO:0000313" key="1">
    <source>
        <dbReference type="EMBL" id="CAG9762040.1"/>
    </source>
</evidence>
<dbReference type="OrthoDB" id="6022258at2759"/>
<dbReference type="EMBL" id="OU892287">
    <property type="protein sequence ID" value="CAG9762040.1"/>
    <property type="molecule type" value="Genomic_DNA"/>
</dbReference>
<proteinExistence type="predicted"/>
<reference evidence="1" key="1">
    <citation type="submission" date="2022-01" db="EMBL/GenBank/DDBJ databases">
        <authorList>
            <person name="King R."/>
        </authorList>
    </citation>
    <scope>NUCLEOTIDE SEQUENCE</scope>
</reference>
<name>A0A9N9MEG1_9CUCU</name>
<dbReference type="AlphaFoldDB" id="A0A9N9MEG1"/>
<sequence>MKLEGSLHFKNGLIVDKLIETLTLNHIALENILRKTGNQTIAGLITIAGNVNIEDDVTIKETINRVEITYMLENFELGEETLLVKGEVLFNRLSYIQNLTINGLINGQNFSKLKNQFAYKDQDIHLMKNITFNNTVQIKGNLWVKKDINGIVLSDFVPRVVWLTKDAEIKGPIRFVQPVECYKYLKVENELSTALFLGKNLQDVINEGVFIDRGLLKGSFQFETITIHEDLKTKFINSLDMDTLVYLKTPQQLNELDIAEMSVANDFNVGNNVNEVNLMVERDRTLLSNVEQYVPSEIVFLKNVIVEEKLIAKLINKKPTSKIVTTNTEQNLTALYNFNSKTWSHGNITVDGLINEINLTSWKGNIISSNSEEMLHIKQKWHVKENLNLARPLKGQELINGINMRQLARNIQERELYLCDIETKIINDFSNICKDITYLYKHAKHQIYKFKYFEELETLRLPNQIHFVKHFQFNSRNYLLINEKQSCFSKLMEFNGREGFLELNSLQTGVIDQIEILNDKEVFLMVTRGSEDDNLSCNIRFSTVVWRFNKEEELEIVATHESQELLHKQPNIPNVFYGLKNQVVTEFKINVSKEPALLQKYKKWNINEDNARFIPFGNELTLATDKTLFFLGDFENIADEKVDINIEATIVSNFTKKSNNVIPRRGDGEIAVVSVGVNKKKMLALAGHKESQVEHRLDVLEIYSNPFTAEVFDKLSTYRPLGLTSIDFNNGETLLAFMENRKILQIYEYKGIEGFKHRSSIKIQADQIVHMDLGFENVLGLIYKNKITFLQAVMAGNRLDGDDLNCEN</sequence>
<accession>A0A9N9MEG1</accession>
<evidence type="ECO:0000313" key="2">
    <source>
        <dbReference type="Proteomes" id="UP001152799"/>
    </source>
</evidence>